<proteinExistence type="predicted"/>
<evidence type="ECO:0000313" key="2">
    <source>
        <dbReference type="EMBL" id="KAG6763338.1"/>
    </source>
</evidence>
<sequence>MPQHLRSHGVYGLNRRAKLVDPFCRSRKTAAADTLSFSNLQAVLSSLRLNASNVGFYNYSLGHEPDTVYGLHVCRGDVSLSLCRECIAKASCDFLQLCPNSSEAFVWYDQCMLRIATSSSVRDSTIRLSLQQF</sequence>
<reference evidence="2" key="1">
    <citation type="journal article" date="2020" name="bioRxiv">
        <title>Hybrid origin of Populus tomentosa Carr. identified through genome sequencing and phylogenomic analysis.</title>
        <authorList>
            <person name="An X."/>
            <person name="Gao K."/>
            <person name="Chen Z."/>
            <person name="Li J."/>
            <person name="Yang X."/>
            <person name="Yang X."/>
            <person name="Zhou J."/>
            <person name="Guo T."/>
            <person name="Zhao T."/>
            <person name="Huang S."/>
            <person name="Miao D."/>
            <person name="Khan W.U."/>
            <person name="Rao P."/>
            <person name="Ye M."/>
            <person name="Lei B."/>
            <person name="Liao W."/>
            <person name="Wang J."/>
            <person name="Ji L."/>
            <person name="Li Y."/>
            <person name="Guo B."/>
            <person name="Mustafa N.S."/>
            <person name="Li S."/>
            <person name="Yun Q."/>
            <person name="Keller S.R."/>
            <person name="Mao J."/>
            <person name="Zhang R."/>
            <person name="Strauss S.H."/>
        </authorList>
    </citation>
    <scope>NUCLEOTIDE SEQUENCE</scope>
    <source>
        <strain evidence="2">GM15</strain>
        <tissue evidence="2">Leaf</tissue>
    </source>
</reference>
<dbReference type="PANTHER" id="PTHR32099">
    <property type="entry name" value="CYSTEINE-RICH REPEAT SECRETORY PROTEIN"/>
    <property type="match status" value="1"/>
</dbReference>
<feature type="domain" description="Gnk2-homologous" evidence="1">
    <location>
        <begin position="18"/>
        <end position="120"/>
    </location>
</feature>
<organism evidence="2 3">
    <name type="scientific">Populus tomentosa</name>
    <name type="common">Chinese white poplar</name>
    <dbReference type="NCBI Taxonomy" id="118781"/>
    <lineage>
        <taxon>Eukaryota</taxon>
        <taxon>Viridiplantae</taxon>
        <taxon>Streptophyta</taxon>
        <taxon>Embryophyta</taxon>
        <taxon>Tracheophyta</taxon>
        <taxon>Spermatophyta</taxon>
        <taxon>Magnoliopsida</taxon>
        <taxon>eudicotyledons</taxon>
        <taxon>Gunneridae</taxon>
        <taxon>Pentapetalae</taxon>
        <taxon>rosids</taxon>
        <taxon>fabids</taxon>
        <taxon>Malpighiales</taxon>
        <taxon>Salicaceae</taxon>
        <taxon>Saliceae</taxon>
        <taxon>Populus</taxon>
    </lineage>
</organism>
<dbReference type="Pfam" id="PF01657">
    <property type="entry name" value="Stress-antifung"/>
    <property type="match status" value="1"/>
</dbReference>
<dbReference type="Proteomes" id="UP000886885">
    <property type="component" value="Chromosome 8D"/>
</dbReference>
<dbReference type="PANTHER" id="PTHR32099:SF42">
    <property type="entry name" value="CYSTEINE-RICH RECEPTOR-LIKE PROTEIN KINASE 9-RELATED"/>
    <property type="match status" value="1"/>
</dbReference>
<evidence type="ECO:0000313" key="3">
    <source>
        <dbReference type="Proteomes" id="UP000886885"/>
    </source>
</evidence>
<gene>
    <name evidence="2" type="ORF">POTOM_030752</name>
</gene>
<protein>
    <recommendedName>
        <fullName evidence="1">Gnk2-homologous domain-containing protein</fullName>
    </recommendedName>
</protein>
<dbReference type="OrthoDB" id="688481at2759"/>
<name>A0A8X7ZBF2_POPTO</name>
<dbReference type="CDD" id="cd23509">
    <property type="entry name" value="Gnk2-like"/>
    <property type="match status" value="1"/>
</dbReference>
<dbReference type="AlphaFoldDB" id="A0A8X7ZBF2"/>
<evidence type="ECO:0000259" key="1">
    <source>
        <dbReference type="PROSITE" id="PS51473"/>
    </source>
</evidence>
<keyword evidence="3" id="KW-1185">Reference proteome</keyword>
<dbReference type="InterPro" id="IPR002902">
    <property type="entry name" value="GNK2"/>
</dbReference>
<dbReference type="PROSITE" id="PS51473">
    <property type="entry name" value="GNK2"/>
    <property type="match status" value="1"/>
</dbReference>
<accession>A0A8X7ZBF2</accession>
<comment type="caution">
    <text evidence="2">The sequence shown here is derived from an EMBL/GenBank/DDBJ whole genome shotgun (WGS) entry which is preliminary data.</text>
</comment>
<dbReference type="EMBL" id="JAAWWB010000016">
    <property type="protein sequence ID" value="KAG6763338.1"/>
    <property type="molecule type" value="Genomic_DNA"/>
</dbReference>